<name>A0ABU3T175_9ALTE</name>
<organism evidence="5 6">
    <name type="scientific">Paraglaciecola aquimarina</name>
    <dbReference type="NCBI Taxonomy" id="1235557"/>
    <lineage>
        <taxon>Bacteria</taxon>
        <taxon>Pseudomonadati</taxon>
        <taxon>Pseudomonadota</taxon>
        <taxon>Gammaproteobacteria</taxon>
        <taxon>Alteromonadales</taxon>
        <taxon>Alteromonadaceae</taxon>
        <taxon>Paraglaciecola</taxon>
    </lineage>
</organism>
<dbReference type="InterPro" id="IPR052708">
    <property type="entry name" value="PxpC"/>
</dbReference>
<evidence type="ECO:0000256" key="3">
    <source>
        <dbReference type="ARBA" id="ARBA00022840"/>
    </source>
</evidence>
<dbReference type="EMBL" id="JAWDIO010000002">
    <property type="protein sequence ID" value="MDU0356035.1"/>
    <property type="molecule type" value="Genomic_DNA"/>
</dbReference>
<keyword evidence="1" id="KW-0547">Nucleotide-binding</keyword>
<dbReference type="InterPro" id="IPR029000">
    <property type="entry name" value="Cyclophilin-like_dom_sf"/>
</dbReference>
<dbReference type="NCBIfam" id="TIGR00724">
    <property type="entry name" value="urea_amlyse_rel"/>
    <property type="match status" value="1"/>
</dbReference>
<reference evidence="5 6" key="1">
    <citation type="submission" date="2023-10" db="EMBL/GenBank/DDBJ databases">
        <title>Glaciecola aquimarina strain GGW-M5 nov., isolated from a coastal seawater.</title>
        <authorList>
            <person name="Bayburt H."/>
            <person name="Kim J.M."/>
            <person name="Choi B.J."/>
            <person name="Jeon C.O."/>
        </authorList>
    </citation>
    <scope>NUCLEOTIDE SEQUENCE [LARGE SCALE GENOMIC DNA]</scope>
    <source>
        <strain evidence="5 6">KCTC 32108</strain>
    </source>
</reference>
<feature type="domain" description="Carboxyltransferase" evidence="4">
    <location>
        <begin position="24"/>
        <end position="306"/>
    </location>
</feature>
<proteinExistence type="predicted"/>
<keyword evidence="6" id="KW-1185">Reference proteome</keyword>
<gene>
    <name evidence="5" type="ORF">RS130_20995</name>
</gene>
<comment type="caution">
    <text evidence="5">The sequence shown here is derived from an EMBL/GenBank/DDBJ whole genome shotgun (WGS) entry which is preliminary data.</text>
</comment>
<dbReference type="Pfam" id="PF02626">
    <property type="entry name" value="CT_A_B"/>
    <property type="match status" value="1"/>
</dbReference>
<evidence type="ECO:0000313" key="5">
    <source>
        <dbReference type="EMBL" id="MDU0356035.1"/>
    </source>
</evidence>
<dbReference type="SUPFAM" id="SSF50891">
    <property type="entry name" value="Cyclophilin-like"/>
    <property type="match status" value="1"/>
</dbReference>
<dbReference type="Gene3D" id="2.40.100.10">
    <property type="entry name" value="Cyclophilin-like"/>
    <property type="match status" value="1"/>
</dbReference>
<evidence type="ECO:0000256" key="2">
    <source>
        <dbReference type="ARBA" id="ARBA00022801"/>
    </source>
</evidence>
<dbReference type="PANTHER" id="PTHR43309:SF5">
    <property type="entry name" value="5-OXOPROLINASE SUBUNIT C"/>
    <property type="match status" value="1"/>
</dbReference>
<evidence type="ECO:0000259" key="4">
    <source>
        <dbReference type="SMART" id="SM00797"/>
    </source>
</evidence>
<keyword evidence="3" id="KW-0067">ATP-binding</keyword>
<protein>
    <submittedName>
        <fullName evidence="5">Biotin-dependent carboxyltransferase family protein</fullName>
    </submittedName>
</protein>
<evidence type="ECO:0000313" key="6">
    <source>
        <dbReference type="Proteomes" id="UP001247805"/>
    </source>
</evidence>
<accession>A0ABU3T175</accession>
<sequence>MSIEVIKGGMQTSIQDQGRHLCMQWGIAQGGAMDTLSMSIANLLLGNCQHHPVLEICLMGPSLHFTTAISIAICGAKFQLTVENKSGQRPVFNDQTINLSPGDTLHFGKRIEGARAYLAFAGQLTVSKIQQSYATHFLAKFGGTHGRALVADDRIELTNCELRAAKQLQTKHQQHYSGKYLLRCIDGPEKALFNKRQATAFYQTDYKVSNASNRMGLRLDGLALEDMNFADMTSSGLLPGSIQIPANGLPIISSVDGQTIGGYPRIANVIRADLFALGQLLAGDSIRFVQVDLEQASTLYIDQQDWLATICS</sequence>
<keyword evidence="2" id="KW-0378">Hydrolase</keyword>
<dbReference type="PANTHER" id="PTHR43309">
    <property type="entry name" value="5-OXOPROLINASE SUBUNIT C"/>
    <property type="match status" value="1"/>
</dbReference>
<evidence type="ECO:0000256" key="1">
    <source>
        <dbReference type="ARBA" id="ARBA00022741"/>
    </source>
</evidence>
<dbReference type="RefSeq" id="WP_316027544.1">
    <property type="nucleotide sequence ID" value="NZ_JAWDIO010000002.1"/>
</dbReference>
<dbReference type="Proteomes" id="UP001247805">
    <property type="component" value="Unassembled WGS sequence"/>
</dbReference>
<dbReference type="InterPro" id="IPR003778">
    <property type="entry name" value="CT_A_B"/>
</dbReference>
<dbReference type="SMART" id="SM00797">
    <property type="entry name" value="AHS2"/>
    <property type="match status" value="1"/>
</dbReference>